<accession>A0ABV8V1J4</accession>
<sequence length="140" mass="15740">MISLKTQPSKQSVVAFIQRLEHAVRRSDALQLLTIFQDITREKPVLWGDSIIGFGNYLHTTLSGDSYPWFYTGFSPRKQNLTLYINCSLNDVTPLLAALGKHKTSVACLYINKLADVDIAVLRQLIASEFAHRQGKNQSC</sequence>
<feature type="domain" description="YdhG-like" evidence="1">
    <location>
        <begin position="25"/>
        <end position="127"/>
    </location>
</feature>
<evidence type="ECO:0000313" key="2">
    <source>
        <dbReference type="EMBL" id="MFC4360852.1"/>
    </source>
</evidence>
<evidence type="ECO:0000313" key="3">
    <source>
        <dbReference type="Proteomes" id="UP001595840"/>
    </source>
</evidence>
<dbReference type="Pfam" id="PF08818">
    <property type="entry name" value="DUF1801"/>
    <property type="match status" value="1"/>
</dbReference>
<protein>
    <submittedName>
        <fullName evidence="2">DUF1801 domain-containing protein</fullName>
    </submittedName>
</protein>
<comment type="caution">
    <text evidence="2">The sequence shown here is derived from an EMBL/GenBank/DDBJ whole genome shotgun (WGS) entry which is preliminary data.</text>
</comment>
<gene>
    <name evidence="2" type="ORF">ACFOX3_00990</name>
</gene>
<dbReference type="InterPro" id="IPR014922">
    <property type="entry name" value="YdhG-like"/>
</dbReference>
<dbReference type="RefSeq" id="WP_290264776.1">
    <property type="nucleotide sequence ID" value="NZ_JAUFQG010000006.1"/>
</dbReference>
<dbReference type="EMBL" id="JBHSCX010000001">
    <property type="protein sequence ID" value="MFC4360852.1"/>
    <property type="molecule type" value="Genomic_DNA"/>
</dbReference>
<keyword evidence="3" id="KW-1185">Reference proteome</keyword>
<name>A0ABV8V1J4_9GAMM</name>
<organism evidence="2 3">
    <name type="scientific">Simiduia curdlanivorans</name>
    <dbReference type="NCBI Taxonomy" id="1492769"/>
    <lineage>
        <taxon>Bacteria</taxon>
        <taxon>Pseudomonadati</taxon>
        <taxon>Pseudomonadota</taxon>
        <taxon>Gammaproteobacteria</taxon>
        <taxon>Cellvibrionales</taxon>
        <taxon>Cellvibrionaceae</taxon>
        <taxon>Simiduia</taxon>
    </lineage>
</organism>
<proteinExistence type="predicted"/>
<reference evidence="3" key="1">
    <citation type="journal article" date="2019" name="Int. J. Syst. Evol. Microbiol.">
        <title>The Global Catalogue of Microorganisms (GCM) 10K type strain sequencing project: providing services to taxonomists for standard genome sequencing and annotation.</title>
        <authorList>
            <consortium name="The Broad Institute Genomics Platform"/>
            <consortium name="The Broad Institute Genome Sequencing Center for Infectious Disease"/>
            <person name="Wu L."/>
            <person name="Ma J."/>
        </authorList>
    </citation>
    <scope>NUCLEOTIDE SEQUENCE [LARGE SCALE GENOMIC DNA]</scope>
    <source>
        <strain evidence="3">CECT 8570</strain>
    </source>
</reference>
<evidence type="ECO:0000259" key="1">
    <source>
        <dbReference type="Pfam" id="PF08818"/>
    </source>
</evidence>
<dbReference type="Proteomes" id="UP001595840">
    <property type="component" value="Unassembled WGS sequence"/>
</dbReference>